<name>A0A5J4W638_9EUKA</name>
<dbReference type="EMBL" id="SNRW01003325">
    <property type="protein sequence ID" value="KAA6390142.1"/>
    <property type="molecule type" value="Genomic_DNA"/>
</dbReference>
<evidence type="ECO:0000313" key="4">
    <source>
        <dbReference type="Proteomes" id="UP000324800"/>
    </source>
</evidence>
<keyword evidence="2" id="KW-0812">Transmembrane</keyword>
<feature type="region of interest" description="Disordered" evidence="1">
    <location>
        <begin position="345"/>
        <end position="395"/>
    </location>
</feature>
<sequence length="395" mass="46575">MIGWKKDAFSFRKKIKNLLEERKNIDDQNQTLEATRTAFVIFQQHQDTCKVINEYVLFSIQTNAVISSLFRIWVAVFALETLATYLFSTIDSQKVVFDSSRPETSTRFFFSYQWFSDIAFGLLTNIIIDVLQTAVLEGTQIVHRIIKHLPAHIFGRWMSQYKLNEMFLPPDWPIEERLAHIIKVVFSGLLVQPFIPITIPFVTVYFIVMFWIDKRNLLRFFKAPPQYSRTIIDSTLKYLQWAFHLLCLSNIASSLFTVIINIPSANRKFRHYLNGIAFSGLYILLLLIKAWKMKHWMFHLTNIKKCYYLILKCILVIQVIWQNQLMGHAPPELQQILSAFTSQIQRMSEQDEDDDQDEDEQQDEDDDQDEDEQQDEDDVQDDDEQQDEDNNQENS</sequence>
<accession>A0A5J4W638</accession>
<organism evidence="3 4">
    <name type="scientific">Streblomastix strix</name>
    <dbReference type="NCBI Taxonomy" id="222440"/>
    <lineage>
        <taxon>Eukaryota</taxon>
        <taxon>Metamonada</taxon>
        <taxon>Preaxostyla</taxon>
        <taxon>Oxymonadida</taxon>
        <taxon>Streblomastigidae</taxon>
        <taxon>Streblomastix</taxon>
    </lineage>
</organism>
<dbReference type="SUPFAM" id="SSF48371">
    <property type="entry name" value="ARM repeat"/>
    <property type="match status" value="1"/>
</dbReference>
<feature type="transmembrane region" description="Helical" evidence="2">
    <location>
        <begin position="108"/>
        <end position="128"/>
    </location>
</feature>
<gene>
    <name evidence="3" type="ORF">EZS28_014333</name>
</gene>
<dbReference type="InterPro" id="IPR016024">
    <property type="entry name" value="ARM-type_fold"/>
</dbReference>
<evidence type="ECO:0000256" key="1">
    <source>
        <dbReference type="SAM" id="MobiDB-lite"/>
    </source>
</evidence>
<feature type="transmembrane region" description="Helical" evidence="2">
    <location>
        <begin position="194"/>
        <end position="212"/>
    </location>
</feature>
<dbReference type="Proteomes" id="UP000324800">
    <property type="component" value="Unassembled WGS sequence"/>
</dbReference>
<keyword evidence="2" id="KW-1133">Transmembrane helix</keyword>
<feature type="transmembrane region" description="Helical" evidence="2">
    <location>
        <begin position="272"/>
        <end position="291"/>
    </location>
</feature>
<keyword evidence="2" id="KW-0472">Membrane</keyword>
<evidence type="ECO:0000313" key="3">
    <source>
        <dbReference type="EMBL" id="KAA6390142.1"/>
    </source>
</evidence>
<evidence type="ECO:0008006" key="5">
    <source>
        <dbReference type="Google" id="ProtNLM"/>
    </source>
</evidence>
<evidence type="ECO:0000256" key="2">
    <source>
        <dbReference type="SAM" id="Phobius"/>
    </source>
</evidence>
<reference evidence="3 4" key="1">
    <citation type="submission" date="2019-03" db="EMBL/GenBank/DDBJ databases">
        <title>Single cell metagenomics reveals metabolic interactions within the superorganism composed of flagellate Streblomastix strix and complex community of Bacteroidetes bacteria on its surface.</title>
        <authorList>
            <person name="Treitli S.C."/>
            <person name="Kolisko M."/>
            <person name="Husnik F."/>
            <person name="Keeling P."/>
            <person name="Hampl V."/>
        </authorList>
    </citation>
    <scope>NUCLEOTIDE SEQUENCE [LARGE SCALE GENOMIC DNA]</scope>
    <source>
        <strain evidence="3">ST1C</strain>
    </source>
</reference>
<dbReference type="OrthoDB" id="192629at2759"/>
<protein>
    <recommendedName>
        <fullName evidence="5">CSC1/OSCA1-like 7TM region domain-containing protein</fullName>
    </recommendedName>
</protein>
<feature type="compositionally biased region" description="Acidic residues" evidence="1">
    <location>
        <begin position="350"/>
        <end position="395"/>
    </location>
</feature>
<feature type="transmembrane region" description="Helical" evidence="2">
    <location>
        <begin position="64"/>
        <end position="87"/>
    </location>
</feature>
<feature type="transmembrane region" description="Helical" evidence="2">
    <location>
        <begin position="238"/>
        <end position="260"/>
    </location>
</feature>
<comment type="caution">
    <text evidence="3">The sequence shown here is derived from an EMBL/GenBank/DDBJ whole genome shotgun (WGS) entry which is preliminary data.</text>
</comment>
<proteinExistence type="predicted"/>
<dbReference type="AlphaFoldDB" id="A0A5J4W638"/>